<dbReference type="CDD" id="cd00085">
    <property type="entry name" value="HNHc"/>
    <property type="match status" value="1"/>
</dbReference>
<protein>
    <submittedName>
        <fullName evidence="2">HNH endonuclease</fullName>
    </submittedName>
</protein>
<evidence type="ECO:0000259" key="1">
    <source>
        <dbReference type="SMART" id="SM00507"/>
    </source>
</evidence>
<sequence length="373" mass="42157">MTEQIFDSTDEKYLDWMRLHREGYVLNTTRHESSYAILHKSECHHISIYAKQYAANAFTGENYIKICSDTAADLEAWTEKNRPRATLATCQTCQPGEMAHRNPVDSRPKPKLAFSKFCASLGCTMRNVVWSWSAVNHELGRAVFSVWEDRLVGGRVVMWHKADLEYKVRNGGKEKIEILEAAMAKRYETYGILCKAKNPNAEPRERLSYDDQSLLVLRIVDEPDGLIGYVTGETTAEAIRIGEGLNRVMPVQYAVDDLADPVGHTTQVDRASHVRNDFKRDSAIRTRVLELANGRCEYCGKEGFLTAGGRRYLEAHHVIALADQGHDTIDNVIALCSEHHREAHYGVEAEQLETVFLQKIVDRKTGVAQVDSD</sequence>
<dbReference type="Gene3D" id="1.10.30.50">
    <property type="match status" value="1"/>
</dbReference>
<dbReference type="InterPro" id="IPR003615">
    <property type="entry name" value="HNH_nuc"/>
</dbReference>
<keyword evidence="2" id="KW-0540">Nuclease</keyword>
<dbReference type="GO" id="GO:0004519">
    <property type="term" value="F:endonuclease activity"/>
    <property type="evidence" value="ECO:0007669"/>
    <property type="project" value="UniProtKB-KW"/>
</dbReference>
<dbReference type="GO" id="GO:0008270">
    <property type="term" value="F:zinc ion binding"/>
    <property type="evidence" value="ECO:0007669"/>
    <property type="project" value="InterPro"/>
</dbReference>
<evidence type="ECO:0000313" key="2">
    <source>
        <dbReference type="EMBL" id="VWC91801.1"/>
    </source>
</evidence>
<dbReference type="GO" id="GO:0003676">
    <property type="term" value="F:nucleic acid binding"/>
    <property type="evidence" value="ECO:0007669"/>
    <property type="project" value="InterPro"/>
</dbReference>
<evidence type="ECO:0000313" key="3">
    <source>
        <dbReference type="Proteomes" id="UP000494110"/>
    </source>
</evidence>
<keyword evidence="2" id="KW-0255">Endonuclease</keyword>
<keyword evidence="2" id="KW-0378">Hydrolase</keyword>
<name>A0A6P2VUF3_BURL3</name>
<gene>
    <name evidence="2" type="ORF">BLA39750_01943</name>
</gene>
<feature type="domain" description="HNH nuclease" evidence="1">
    <location>
        <begin position="283"/>
        <end position="341"/>
    </location>
</feature>
<dbReference type="InterPro" id="IPR002711">
    <property type="entry name" value="HNH"/>
</dbReference>
<dbReference type="EMBL" id="CABVQN010000007">
    <property type="protein sequence ID" value="VWC91801.1"/>
    <property type="molecule type" value="Genomic_DNA"/>
</dbReference>
<dbReference type="Proteomes" id="UP000494110">
    <property type="component" value="Unassembled WGS sequence"/>
</dbReference>
<dbReference type="Pfam" id="PF01844">
    <property type="entry name" value="HNH"/>
    <property type="match status" value="1"/>
</dbReference>
<proteinExistence type="predicted"/>
<organism evidence="2 3">
    <name type="scientific">Burkholderia lata (strain ATCC 17760 / DSM 23089 / LMG 22485 / NCIMB 9086 / R18194 / 383)</name>
    <dbReference type="NCBI Taxonomy" id="482957"/>
    <lineage>
        <taxon>Bacteria</taxon>
        <taxon>Pseudomonadati</taxon>
        <taxon>Pseudomonadota</taxon>
        <taxon>Betaproteobacteria</taxon>
        <taxon>Burkholderiales</taxon>
        <taxon>Burkholderiaceae</taxon>
        <taxon>Burkholderia</taxon>
        <taxon>Burkholderia cepacia complex</taxon>
    </lineage>
</organism>
<accession>A0A6P2VUF3</accession>
<dbReference type="AlphaFoldDB" id="A0A6P2VUF3"/>
<dbReference type="SMART" id="SM00507">
    <property type="entry name" value="HNHc"/>
    <property type="match status" value="1"/>
</dbReference>
<reference evidence="2 3" key="1">
    <citation type="submission" date="2019-09" db="EMBL/GenBank/DDBJ databases">
        <authorList>
            <person name="Depoorter E."/>
        </authorList>
    </citation>
    <scope>NUCLEOTIDE SEQUENCE [LARGE SCALE GENOMIC DNA]</scope>
    <source>
        <strain evidence="2">R-39750</strain>
    </source>
</reference>
<dbReference type="RefSeq" id="WP_175011959.1">
    <property type="nucleotide sequence ID" value="NZ_CABVQN010000007.1"/>
</dbReference>